<evidence type="ECO:0000313" key="5">
    <source>
        <dbReference type="EMBL" id="MCF7545308.1"/>
    </source>
</evidence>
<dbReference type="PRINTS" id="PR00507">
    <property type="entry name" value="N12N6MTFRASE"/>
</dbReference>
<organism evidence="5 6">
    <name type="scientific">Pseudomonas petrae</name>
    <dbReference type="NCBI Taxonomy" id="2912190"/>
    <lineage>
        <taxon>Bacteria</taxon>
        <taxon>Pseudomonadati</taxon>
        <taxon>Pseudomonadota</taxon>
        <taxon>Gammaproteobacteria</taxon>
        <taxon>Pseudomonadales</taxon>
        <taxon>Pseudomonadaceae</taxon>
        <taxon>Pseudomonas</taxon>
    </lineage>
</organism>
<evidence type="ECO:0000313" key="6">
    <source>
        <dbReference type="Proteomes" id="UP001162905"/>
    </source>
</evidence>
<name>A0ABS9IC67_9PSED</name>
<dbReference type="InterPro" id="IPR002052">
    <property type="entry name" value="DNA_methylase_N6_adenine_CS"/>
</dbReference>
<dbReference type="GO" id="GO:0008168">
    <property type="term" value="F:methyltransferase activity"/>
    <property type="evidence" value="ECO:0007669"/>
    <property type="project" value="UniProtKB-KW"/>
</dbReference>
<dbReference type="Pfam" id="PF05175">
    <property type="entry name" value="MTS"/>
    <property type="match status" value="1"/>
</dbReference>
<gene>
    <name evidence="5" type="ORF">L4G47_24225</name>
</gene>
<dbReference type="InterPro" id="IPR007848">
    <property type="entry name" value="Small_mtfrase_dom"/>
</dbReference>
<dbReference type="Proteomes" id="UP001162905">
    <property type="component" value="Unassembled WGS sequence"/>
</dbReference>
<dbReference type="EMBL" id="JAKJXH010000036">
    <property type="protein sequence ID" value="MCF7545308.1"/>
    <property type="molecule type" value="Genomic_DNA"/>
</dbReference>
<protein>
    <submittedName>
        <fullName evidence="5">Methyltransferase</fullName>
    </submittedName>
</protein>
<accession>A0ABS9IC67</accession>
<proteinExistence type="predicted"/>
<sequence length="247" mass="26587">MKVATDVLALLSASRTEGNKLFITEGQLEKSLYARLDKTLKAAGGKWNTKAKAHLFESDAAEAIENIIMTGEVTVPQDFGYFPTPAAVVTKLLDLAQLGVGMFALEPSAGRGAIAQALILKGVDVSCVELLPENAKHLIDAKVYQSVVVGDFLSVEPVQRYDRVVMNPPFDKKRSDIHHVLHALKFLKPRGLLVAVMPTGVMFREDALSRDFRGIVSARSGSIVNLPDASFKASGTLVSTCIAIIPA</sequence>
<feature type="domain" description="Methyltransferase small" evidence="4">
    <location>
        <begin position="92"/>
        <end position="203"/>
    </location>
</feature>
<keyword evidence="6" id="KW-1185">Reference proteome</keyword>
<dbReference type="GO" id="GO:0032259">
    <property type="term" value="P:methylation"/>
    <property type="evidence" value="ECO:0007669"/>
    <property type="project" value="UniProtKB-KW"/>
</dbReference>
<evidence type="ECO:0000259" key="4">
    <source>
        <dbReference type="Pfam" id="PF05175"/>
    </source>
</evidence>
<dbReference type="CDD" id="cd02440">
    <property type="entry name" value="AdoMet_MTases"/>
    <property type="match status" value="1"/>
</dbReference>
<comment type="caution">
    <text evidence="5">The sequence shown here is derived from an EMBL/GenBank/DDBJ whole genome shotgun (WGS) entry which is preliminary data.</text>
</comment>
<keyword evidence="3" id="KW-0949">S-adenosyl-L-methionine</keyword>
<dbReference type="InterPro" id="IPR029063">
    <property type="entry name" value="SAM-dependent_MTases_sf"/>
</dbReference>
<reference evidence="5" key="1">
    <citation type="submission" date="2022-01" db="EMBL/GenBank/DDBJ databases">
        <title>Pseudomonas sp. nov. isolated from Antarctic regolith.</title>
        <authorList>
            <person name="Novakova D."/>
            <person name="Sedlar K."/>
        </authorList>
    </citation>
    <scope>NUCLEOTIDE SEQUENCE</scope>
    <source>
        <strain evidence="5">P2647</strain>
    </source>
</reference>
<evidence type="ECO:0000256" key="3">
    <source>
        <dbReference type="ARBA" id="ARBA00022691"/>
    </source>
</evidence>
<keyword evidence="1 5" id="KW-0489">Methyltransferase</keyword>
<dbReference type="PROSITE" id="PS00092">
    <property type="entry name" value="N6_MTASE"/>
    <property type="match status" value="1"/>
</dbReference>
<dbReference type="Gene3D" id="3.40.50.150">
    <property type="entry name" value="Vaccinia Virus protein VP39"/>
    <property type="match status" value="1"/>
</dbReference>
<keyword evidence="2" id="KW-0808">Transferase</keyword>
<evidence type="ECO:0000256" key="1">
    <source>
        <dbReference type="ARBA" id="ARBA00022603"/>
    </source>
</evidence>
<evidence type="ECO:0000256" key="2">
    <source>
        <dbReference type="ARBA" id="ARBA00022679"/>
    </source>
</evidence>
<dbReference type="RefSeq" id="WP_237254614.1">
    <property type="nucleotide sequence ID" value="NZ_JAKJXH010000036.1"/>
</dbReference>
<dbReference type="SUPFAM" id="SSF53335">
    <property type="entry name" value="S-adenosyl-L-methionine-dependent methyltransferases"/>
    <property type="match status" value="1"/>
</dbReference>